<protein>
    <recommendedName>
        <fullName evidence="4">Leucyl aminopeptidase (Aminopeptidase T)</fullName>
    </recommendedName>
</protein>
<keyword evidence="1" id="KW-0479">Metal-binding</keyword>
<evidence type="ECO:0000256" key="1">
    <source>
        <dbReference type="ARBA" id="ARBA00022723"/>
    </source>
</evidence>
<accession>A0A017T6W3</accession>
<sequence length="320" mass="34366">MDELLAVGPTDQVVIVSDDANADVADAFEHAAAERGVLVERVPWAKLSPRPLPACPPPVLRAIQHATATVMAISWEEGEYDARYALVNAVIAARTRHVHMIGTGRRAFIGSMMASTGRVFELLQSVRAAMRPSSRIAVRSPAGTHLDVEMAPHLRWFANGHAVVPGQWINVPFGALLSSPAVVSGVYVVDASIGGGIGARAGLLDTRPIRLTIEGSRVRRVDCGDITLRRYVETFMAEGKDRDRVGLLSLGANLGIREALGEIVHDENMPGLHLSLGDTVPTRTGATWTAYGQLAFASAGADVDLDGEPLIRRARYVRFV</sequence>
<evidence type="ECO:0000313" key="2">
    <source>
        <dbReference type="EMBL" id="EYF04326.1"/>
    </source>
</evidence>
<evidence type="ECO:0000313" key="3">
    <source>
        <dbReference type="Proteomes" id="UP000019678"/>
    </source>
</evidence>
<dbReference type="PANTHER" id="PTHR34448:SF1">
    <property type="entry name" value="BLL6088 PROTEIN"/>
    <property type="match status" value="1"/>
</dbReference>
<keyword evidence="3" id="KW-1185">Reference proteome</keyword>
<dbReference type="EMBL" id="ASRX01000035">
    <property type="protein sequence ID" value="EYF04326.1"/>
    <property type="molecule type" value="Genomic_DNA"/>
</dbReference>
<dbReference type="Proteomes" id="UP000019678">
    <property type="component" value="Unassembled WGS sequence"/>
</dbReference>
<evidence type="ECO:0008006" key="4">
    <source>
        <dbReference type="Google" id="ProtNLM"/>
    </source>
</evidence>
<reference evidence="2 3" key="1">
    <citation type="submission" date="2013-05" db="EMBL/GenBank/DDBJ databases">
        <title>Genome assembly of Chondromyces apiculatus DSM 436.</title>
        <authorList>
            <person name="Sharma G."/>
            <person name="Khatri I."/>
            <person name="Kaur C."/>
            <person name="Mayilraj S."/>
            <person name="Subramanian S."/>
        </authorList>
    </citation>
    <scope>NUCLEOTIDE SEQUENCE [LARGE SCALE GENOMIC DNA]</scope>
    <source>
        <strain evidence="2 3">DSM 436</strain>
    </source>
</reference>
<proteinExistence type="predicted"/>
<dbReference type="eggNOG" id="COG2309">
    <property type="taxonomic scope" value="Bacteria"/>
</dbReference>
<gene>
    <name evidence="2" type="ORF">CAP_4590</name>
</gene>
<comment type="caution">
    <text evidence="2">The sequence shown here is derived from an EMBL/GenBank/DDBJ whole genome shotgun (WGS) entry which is preliminary data.</text>
</comment>
<dbReference type="InterPro" id="IPR052170">
    <property type="entry name" value="M29_Exopeptidase"/>
</dbReference>
<dbReference type="GO" id="GO:0046872">
    <property type="term" value="F:metal ion binding"/>
    <property type="evidence" value="ECO:0007669"/>
    <property type="project" value="UniProtKB-KW"/>
</dbReference>
<dbReference type="SUPFAM" id="SSF144052">
    <property type="entry name" value="Thermophilic metalloprotease-like"/>
    <property type="match status" value="1"/>
</dbReference>
<organism evidence="2 3">
    <name type="scientific">Chondromyces apiculatus DSM 436</name>
    <dbReference type="NCBI Taxonomy" id="1192034"/>
    <lineage>
        <taxon>Bacteria</taxon>
        <taxon>Pseudomonadati</taxon>
        <taxon>Myxococcota</taxon>
        <taxon>Polyangia</taxon>
        <taxon>Polyangiales</taxon>
        <taxon>Polyangiaceae</taxon>
        <taxon>Chondromyces</taxon>
    </lineage>
</organism>
<dbReference type="STRING" id="1192034.CAP_4590"/>
<dbReference type="AlphaFoldDB" id="A0A017T6W3"/>
<name>A0A017T6W3_9BACT</name>
<dbReference type="PANTHER" id="PTHR34448">
    <property type="entry name" value="AMINOPEPTIDASE"/>
    <property type="match status" value="1"/>
</dbReference>